<dbReference type="GO" id="GO:0006412">
    <property type="term" value="P:translation"/>
    <property type="evidence" value="ECO:0007669"/>
    <property type="project" value="UniProtKB-UniRule"/>
</dbReference>
<evidence type="ECO:0000256" key="6">
    <source>
        <dbReference type="HAMAP-Rule" id="MF_00163"/>
    </source>
</evidence>
<dbReference type="InterPro" id="IPR036821">
    <property type="entry name" value="Peptide_deformylase_sf"/>
</dbReference>
<feature type="binding site" evidence="6">
    <location>
        <position position="165"/>
    </location>
    <ligand>
        <name>Fe cation</name>
        <dbReference type="ChEBI" id="CHEBI:24875"/>
    </ligand>
</feature>
<feature type="active site" evidence="6">
    <location>
        <position position="166"/>
    </location>
</feature>
<gene>
    <name evidence="7" type="primary">def_3</name>
    <name evidence="6" type="synonym">def</name>
    <name evidence="7" type="ORF">SRB5_38580</name>
</gene>
<keyword evidence="8" id="KW-1185">Reference proteome</keyword>
<accession>A0A7K0CJR2</accession>
<evidence type="ECO:0000256" key="2">
    <source>
        <dbReference type="ARBA" id="ARBA00022723"/>
    </source>
</evidence>
<proteinExistence type="inferred from homology"/>
<dbReference type="PANTHER" id="PTHR10458:SF2">
    <property type="entry name" value="PEPTIDE DEFORMYLASE, MITOCHONDRIAL"/>
    <property type="match status" value="1"/>
</dbReference>
<dbReference type="InterPro" id="IPR023635">
    <property type="entry name" value="Peptide_deformylase"/>
</dbReference>
<dbReference type="FunFam" id="3.90.45.10:FF:000004">
    <property type="entry name" value="Peptide deformylase"/>
    <property type="match status" value="1"/>
</dbReference>
<protein>
    <recommendedName>
        <fullName evidence="6">Peptide deformylase</fullName>
        <shortName evidence="6">PDF</shortName>
        <ecNumber evidence="6">3.5.1.88</ecNumber>
    </recommendedName>
    <alternativeName>
        <fullName evidence="6">Polypeptide deformylase</fullName>
    </alternativeName>
</protein>
<dbReference type="SUPFAM" id="SSF56420">
    <property type="entry name" value="Peptide deformylase"/>
    <property type="match status" value="1"/>
</dbReference>
<dbReference type="Gene3D" id="3.90.45.10">
    <property type="entry name" value="Peptide deformylase"/>
    <property type="match status" value="1"/>
</dbReference>
<comment type="similarity">
    <text evidence="1 6">Belongs to the polypeptide deformylase family.</text>
</comment>
<evidence type="ECO:0000313" key="7">
    <source>
        <dbReference type="EMBL" id="MQY13708.1"/>
    </source>
</evidence>
<sequence>MTESRVQVQGLPVSEYPELAPETVRGTPRRITVVGEDILRRRLKPVTEFGTAELSRLIDDMFAANHIASGAAIAANQVDVDLQLFVWDMTDDWGVRHVGHIANPVLDDLPAEDRRLVEEREGCLSVPGPYRQVARPDHAVVRGQDKDGNPLVIEGRGYFARCLQHETDHLYGRLYIDRLTRRERASALREMAERQGDVFARREEAVSALRSAR</sequence>
<name>A0A7K0CJR2_9ACTN</name>
<dbReference type="PANTHER" id="PTHR10458">
    <property type="entry name" value="PEPTIDE DEFORMYLASE"/>
    <property type="match status" value="1"/>
</dbReference>
<organism evidence="7 8">
    <name type="scientific">Streptomyces smaragdinus</name>
    <dbReference type="NCBI Taxonomy" id="2585196"/>
    <lineage>
        <taxon>Bacteria</taxon>
        <taxon>Bacillati</taxon>
        <taxon>Actinomycetota</taxon>
        <taxon>Actinomycetes</taxon>
        <taxon>Kitasatosporales</taxon>
        <taxon>Streptomycetaceae</taxon>
        <taxon>Streptomyces</taxon>
    </lineage>
</organism>
<reference evidence="7 8" key="1">
    <citation type="submission" date="2019-10" db="EMBL/GenBank/DDBJ databases">
        <title>Streptomyces smaragdinus sp. nov. and Streptomyces fabii sp. nov., isolated from the gut of fungus growing-termite Macrotermes natalensis.</title>
        <authorList>
            <person name="Schwitalla J."/>
            <person name="Benndorf R."/>
            <person name="Martin K."/>
            <person name="De Beer W."/>
            <person name="Kaster A.-K."/>
            <person name="Vollmers J."/>
            <person name="Poulsen M."/>
            <person name="Beemelmanns C."/>
        </authorList>
    </citation>
    <scope>NUCLEOTIDE SEQUENCE [LARGE SCALE GENOMIC DNA]</scope>
    <source>
        <strain evidence="7 8">RB5</strain>
    </source>
</reference>
<dbReference type="GO" id="GO:0046872">
    <property type="term" value="F:metal ion binding"/>
    <property type="evidence" value="ECO:0007669"/>
    <property type="project" value="UniProtKB-KW"/>
</dbReference>
<dbReference type="HAMAP" id="MF_00163">
    <property type="entry name" value="Pep_deformylase"/>
    <property type="match status" value="1"/>
</dbReference>
<dbReference type="OrthoDB" id="9804313at2"/>
<comment type="catalytic activity">
    <reaction evidence="6">
        <text>N-terminal N-formyl-L-methionyl-[peptide] + H2O = N-terminal L-methionyl-[peptide] + formate</text>
        <dbReference type="Rhea" id="RHEA:24420"/>
        <dbReference type="Rhea" id="RHEA-COMP:10639"/>
        <dbReference type="Rhea" id="RHEA-COMP:10640"/>
        <dbReference type="ChEBI" id="CHEBI:15377"/>
        <dbReference type="ChEBI" id="CHEBI:15740"/>
        <dbReference type="ChEBI" id="CHEBI:49298"/>
        <dbReference type="ChEBI" id="CHEBI:64731"/>
        <dbReference type="EC" id="3.5.1.88"/>
    </reaction>
</comment>
<keyword evidence="2 6" id="KW-0479">Metal-binding</keyword>
<comment type="cofactor">
    <cofactor evidence="6">
        <name>Fe(2+)</name>
        <dbReference type="ChEBI" id="CHEBI:29033"/>
    </cofactor>
    <text evidence="6">Binds 1 Fe(2+) ion.</text>
</comment>
<keyword evidence="5 6" id="KW-0408">Iron</keyword>
<dbReference type="EC" id="3.5.1.88" evidence="6"/>
<evidence type="ECO:0000313" key="8">
    <source>
        <dbReference type="Proteomes" id="UP000466345"/>
    </source>
</evidence>
<dbReference type="NCBIfam" id="TIGR00079">
    <property type="entry name" value="pept_deformyl"/>
    <property type="match status" value="1"/>
</dbReference>
<dbReference type="NCBIfam" id="NF001159">
    <property type="entry name" value="PRK00150.1-3"/>
    <property type="match status" value="1"/>
</dbReference>
<dbReference type="CDD" id="cd00487">
    <property type="entry name" value="Pep_deformylase"/>
    <property type="match status" value="1"/>
</dbReference>
<feature type="binding site" evidence="6">
    <location>
        <position position="123"/>
    </location>
    <ligand>
        <name>Fe cation</name>
        <dbReference type="ChEBI" id="CHEBI:24875"/>
    </ligand>
</feature>
<comment type="function">
    <text evidence="6">Removes the formyl group from the N-terminal Met of newly synthesized proteins. Requires at least a dipeptide for an efficient rate of reaction. N-terminal L-methionine is a prerequisite for activity but the enzyme has broad specificity at other positions.</text>
</comment>
<evidence type="ECO:0000256" key="5">
    <source>
        <dbReference type="ARBA" id="ARBA00023004"/>
    </source>
</evidence>
<evidence type="ECO:0000256" key="1">
    <source>
        <dbReference type="ARBA" id="ARBA00010759"/>
    </source>
</evidence>
<keyword evidence="3 6" id="KW-0378">Hydrolase</keyword>
<evidence type="ECO:0000256" key="4">
    <source>
        <dbReference type="ARBA" id="ARBA00022917"/>
    </source>
</evidence>
<dbReference type="Proteomes" id="UP000466345">
    <property type="component" value="Unassembled WGS sequence"/>
</dbReference>
<dbReference type="RefSeq" id="WP_153453666.1">
    <property type="nucleotide sequence ID" value="NZ_WEGJ01000014.1"/>
</dbReference>
<dbReference type="PRINTS" id="PR01576">
    <property type="entry name" value="PDEFORMYLASE"/>
</dbReference>
<dbReference type="EMBL" id="WEGJ01000014">
    <property type="protein sequence ID" value="MQY13708.1"/>
    <property type="molecule type" value="Genomic_DNA"/>
</dbReference>
<evidence type="ECO:0000256" key="3">
    <source>
        <dbReference type="ARBA" id="ARBA00022801"/>
    </source>
</evidence>
<dbReference type="Pfam" id="PF01327">
    <property type="entry name" value="Pep_deformylase"/>
    <property type="match status" value="1"/>
</dbReference>
<keyword evidence="4 6" id="KW-0648">Protein biosynthesis</keyword>
<comment type="caution">
    <text evidence="7">The sequence shown here is derived from an EMBL/GenBank/DDBJ whole genome shotgun (WGS) entry which is preliminary data.</text>
</comment>
<dbReference type="AlphaFoldDB" id="A0A7K0CJR2"/>
<feature type="binding site" evidence="6">
    <location>
        <position position="169"/>
    </location>
    <ligand>
        <name>Fe cation</name>
        <dbReference type="ChEBI" id="CHEBI:24875"/>
    </ligand>
</feature>
<dbReference type="GO" id="GO:0042586">
    <property type="term" value="F:peptide deformylase activity"/>
    <property type="evidence" value="ECO:0007669"/>
    <property type="project" value="UniProtKB-UniRule"/>
</dbReference>